<protein>
    <submittedName>
        <fullName evidence="1">Uncharacterized protein</fullName>
    </submittedName>
</protein>
<dbReference type="EMBL" id="JASPKY010000108">
    <property type="protein sequence ID" value="KAK9736803.1"/>
    <property type="molecule type" value="Genomic_DNA"/>
</dbReference>
<organism evidence="1 2">
    <name type="scientific">Popillia japonica</name>
    <name type="common">Japanese beetle</name>
    <dbReference type="NCBI Taxonomy" id="7064"/>
    <lineage>
        <taxon>Eukaryota</taxon>
        <taxon>Metazoa</taxon>
        <taxon>Ecdysozoa</taxon>
        <taxon>Arthropoda</taxon>
        <taxon>Hexapoda</taxon>
        <taxon>Insecta</taxon>
        <taxon>Pterygota</taxon>
        <taxon>Neoptera</taxon>
        <taxon>Endopterygota</taxon>
        <taxon>Coleoptera</taxon>
        <taxon>Polyphaga</taxon>
        <taxon>Scarabaeiformia</taxon>
        <taxon>Scarabaeidae</taxon>
        <taxon>Rutelinae</taxon>
        <taxon>Popillia</taxon>
    </lineage>
</organism>
<reference evidence="1 2" key="1">
    <citation type="journal article" date="2024" name="BMC Genomics">
        <title>De novo assembly and annotation of Popillia japonica's genome with initial clues to its potential as an invasive pest.</title>
        <authorList>
            <person name="Cucini C."/>
            <person name="Boschi S."/>
            <person name="Funari R."/>
            <person name="Cardaioli E."/>
            <person name="Iannotti N."/>
            <person name="Marturano G."/>
            <person name="Paoli F."/>
            <person name="Bruttini M."/>
            <person name="Carapelli A."/>
            <person name="Frati F."/>
            <person name="Nardi F."/>
        </authorList>
    </citation>
    <scope>NUCLEOTIDE SEQUENCE [LARGE SCALE GENOMIC DNA]</scope>
    <source>
        <strain evidence="1">DMR45628</strain>
    </source>
</reference>
<sequence length="116" mass="12764">MKDSAKAQNTQTDSFGVYGQHIANKLRGYSRQTQIEVEHIFNEILNNADIGHYDTDSINNPHFISSAPIDVVTHHILSPPTSGITTPTFTNSTCPTPNSTTAAHILDMPHTDYTNL</sequence>
<gene>
    <name evidence="1" type="ORF">QE152_g11264</name>
</gene>
<dbReference type="Proteomes" id="UP001458880">
    <property type="component" value="Unassembled WGS sequence"/>
</dbReference>
<accession>A0AAW1LLP6</accession>
<evidence type="ECO:0000313" key="1">
    <source>
        <dbReference type="EMBL" id="KAK9736803.1"/>
    </source>
</evidence>
<evidence type="ECO:0000313" key="2">
    <source>
        <dbReference type="Proteomes" id="UP001458880"/>
    </source>
</evidence>
<name>A0AAW1LLP6_POPJA</name>
<keyword evidence="2" id="KW-1185">Reference proteome</keyword>
<dbReference type="AlphaFoldDB" id="A0AAW1LLP6"/>
<comment type="caution">
    <text evidence="1">The sequence shown here is derived from an EMBL/GenBank/DDBJ whole genome shotgun (WGS) entry which is preliminary data.</text>
</comment>
<proteinExistence type="predicted"/>